<dbReference type="GO" id="GO:0031491">
    <property type="term" value="F:nucleosome binding"/>
    <property type="evidence" value="ECO:0007669"/>
    <property type="project" value="TreeGrafter"/>
</dbReference>
<protein>
    <recommendedName>
        <fullName evidence="4">Histone transcription regulator 3 homolog</fullName>
    </recommendedName>
</protein>
<feature type="region of interest" description="Disordered" evidence="6">
    <location>
        <begin position="330"/>
        <end position="468"/>
    </location>
</feature>
<feature type="region of interest" description="Disordered" evidence="6">
    <location>
        <begin position="1781"/>
        <end position="2020"/>
    </location>
</feature>
<feature type="compositionally biased region" description="Acidic residues" evidence="6">
    <location>
        <begin position="364"/>
        <end position="373"/>
    </location>
</feature>
<organism evidence="7 8">
    <name type="scientific">Aspergillus turcosus</name>
    <dbReference type="NCBI Taxonomy" id="1245748"/>
    <lineage>
        <taxon>Eukaryota</taxon>
        <taxon>Fungi</taxon>
        <taxon>Dikarya</taxon>
        <taxon>Ascomycota</taxon>
        <taxon>Pezizomycotina</taxon>
        <taxon>Eurotiomycetes</taxon>
        <taxon>Eurotiomycetidae</taxon>
        <taxon>Eurotiales</taxon>
        <taxon>Aspergillaceae</taxon>
        <taxon>Aspergillus</taxon>
        <taxon>Aspergillus subgen. Fumigati</taxon>
    </lineage>
</organism>
<reference evidence="7 8" key="1">
    <citation type="submission" date="2018-08" db="EMBL/GenBank/DDBJ databases">
        <title>Draft genome sequences of two Aspergillus turcosus clinical strains isolated from bronchoalveolar lavage fluid: one azole-susceptible and the other azole-resistant.</title>
        <authorList>
            <person name="Parent-Michaud M."/>
            <person name="Dufresne P.J."/>
            <person name="Fournier E."/>
            <person name="Martineau C."/>
            <person name="Moreira S."/>
            <person name="Perkins V."/>
            <person name="De Repentigny L."/>
            <person name="Dufresne S.F."/>
        </authorList>
    </citation>
    <scope>NUCLEOTIDE SEQUENCE [LARGE SCALE GENOMIC DNA]</scope>
    <source>
        <strain evidence="7">HMR AF 1038</strain>
    </source>
</reference>
<feature type="compositionally biased region" description="Polar residues" evidence="6">
    <location>
        <begin position="1853"/>
        <end position="1874"/>
    </location>
</feature>
<dbReference type="SUPFAM" id="SSF48452">
    <property type="entry name" value="TPR-like"/>
    <property type="match status" value="1"/>
</dbReference>
<evidence type="ECO:0000256" key="3">
    <source>
        <dbReference type="ARBA" id="ARBA00007335"/>
    </source>
</evidence>
<proteinExistence type="inferred from homology"/>
<evidence type="ECO:0000256" key="2">
    <source>
        <dbReference type="ARBA" id="ARBA00004123"/>
    </source>
</evidence>
<dbReference type="EMBL" id="NIDN02000201">
    <property type="protein sequence ID" value="RLL94504.1"/>
    <property type="molecule type" value="Genomic_DNA"/>
</dbReference>
<dbReference type="PANTHER" id="PTHR15502:SF7">
    <property type="entry name" value="CALCINEURIN-BINDING PROTEIN CABIN-1"/>
    <property type="match status" value="1"/>
</dbReference>
<comment type="function">
    <text evidence="1">Has a role in a nucleosome assembly pathway that is required for the integrity of heterochromatin and proper chromosome segregation.</text>
</comment>
<feature type="compositionally biased region" description="Basic and acidic residues" evidence="6">
    <location>
        <begin position="1809"/>
        <end position="1818"/>
    </location>
</feature>
<dbReference type="InterPro" id="IPR033053">
    <property type="entry name" value="Hir3/CABIN1"/>
</dbReference>
<feature type="compositionally biased region" description="Basic and acidic residues" evidence="6">
    <location>
        <begin position="392"/>
        <end position="421"/>
    </location>
</feature>
<comment type="subcellular location">
    <subcellularLocation>
        <location evidence="2">Nucleus</location>
    </subcellularLocation>
</comment>
<dbReference type="OrthoDB" id="77564at2759"/>
<dbReference type="PANTHER" id="PTHR15502">
    <property type="entry name" value="CALCINEURIN-BINDING PROTEIN CABIN 1-RELATED"/>
    <property type="match status" value="1"/>
</dbReference>
<evidence type="ECO:0000256" key="5">
    <source>
        <dbReference type="ARBA" id="ARBA00023242"/>
    </source>
</evidence>
<gene>
    <name evidence="7" type="primary">HIR3</name>
    <name evidence="7" type="ORF">CFD26_103902</name>
</gene>
<dbReference type="GO" id="GO:0000417">
    <property type="term" value="C:HIR complex"/>
    <property type="evidence" value="ECO:0007669"/>
    <property type="project" value="TreeGrafter"/>
</dbReference>
<dbReference type="Proteomes" id="UP000215289">
    <property type="component" value="Unassembled WGS sequence"/>
</dbReference>
<feature type="compositionally biased region" description="Low complexity" evidence="6">
    <location>
        <begin position="1837"/>
        <end position="1852"/>
    </location>
</feature>
<dbReference type="STRING" id="1245748.A0A229YKY4"/>
<feature type="compositionally biased region" description="Acidic residues" evidence="6">
    <location>
        <begin position="1948"/>
        <end position="2002"/>
    </location>
</feature>
<dbReference type="InterPro" id="IPR011990">
    <property type="entry name" value="TPR-like_helical_dom_sf"/>
</dbReference>
<name>A0A229YKY4_9EURO</name>
<comment type="caution">
    <text evidence="7">The sequence shown here is derived from an EMBL/GenBank/DDBJ whole genome shotgun (WGS) entry which is preliminary data.</text>
</comment>
<feature type="compositionally biased region" description="Polar residues" evidence="6">
    <location>
        <begin position="330"/>
        <end position="340"/>
    </location>
</feature>
<evidence type="ECO:0000313" key="7">
    <source>
        <dbReference type="EMBL" id="RLL94504.1"/>
    </source>
</evidence>
<feature type="compositionally biased region" description="Basic and acidic residues" evidence="6">
    <location>
        <begin position="1889"/>
        <end position="1911"/>
    </location>
</feature>
<evidence type="ECO:0000256" key="6">
    <source>
        <dbReference type="SAM" id="MobiDB-lite"/>
    </source>
</evidence>
<feature type="compositionally biased region" description="Acidic residues" evidence="6">
    <location>
        <begin position="1876"/>
        <end position="1888"/>
    </location>
</feature>
<dbReference type="GO" id="GO:0006325">
    <property type="term" value="P:chromatin organization"/>
    <property type="evidence" value="ECO:0007669"/>
    <property type="project" value="InterPro"/>
</dbReference>
<keyword evidence="5" id="KW-0539">Nucleus</keyword>
<sequence length="2020" mass="229038">MSSWVALNIEPDEAIEEEVDDTKEIQIEEALKLYQNALKLHSQGPQFYAQAAEAYEALLNSEIFKYPESISDFKRSALQDSEGHLDDDVAAVGAAETFAEFSVNDSTSSTLLQTIYLSYKNHGQFTLDFLQAFMQENPSTSEKAQEILSEVSKRTHAALASFAEALERDDTDLNLWRRSARLSSALHSYRLARYCLESVLADDENRLEVRTDQLGLDETFAQGQLRETLQALDDNLSVSQVPLKKPKKALLKFLERQKDPYPYLPALPSHVKDEDSSRNPLALHASRYQMTPASHTWAAVGESILQALIDMERDASNFGLGTSISFSMPDSTAELESSTAGEVADQDQSSRVEDDRSAHYMPEQDVDIAEDTTESAAPKTSEKPQGPGSISEHADDQSSIDQRAEKQLMESLKDQSARQHDAVTGQDVPNVDEVEPTPLSAGRKRSSASAANEDYQAEPVRTKSRRTRLRDSIAETSLQSDEVSFDQNRYYEDRLQTYVEADEWMFGTVGPLLSKLGVDKLEDVDEMRRQASANCSKSSLEKSSNQPTSAVHVLYRDLDSIVKNWDEAKSQAMLQDDTSSKFQDMKAMDNSGLVIFLEHSRKSARKPGLKPSFTDDKVLSKFLKGVNDEWLDLHEVVFAWLKLLLMPVYGKTPVRKNSRSRKWPIMESAYVAFQWPDALKERVVQILIRDDEYIFKKMLEQAEQTEHQILNHTPEAPFKYTREHFAYLEMAQTIFEIHLDVYASINNPHSEVDQDTRVLQRDRLMRWSMLARTALSHYLDHGPSNKDSQNTIVLRHIWASTFHSNMDPDVHREHILLCLQDLKAILHRLSIPEIHLMNNAMMPELSADAIDQEISKLNSMDFFMKIFTPGSEDPVELIETIEPIIEPSSVEILEESESNDQSLSQPMVQLKEMRSFLDRGDAMLKLFLWQRLRDAYQAIDYSPKVVSCYLRSVETIIQELLSNSYLEESNEHREITLIRWLKSLDRILNRLVTLVLQQSEKAYDCLDMEHLRSSMSALTVLTNLLHSFTLYEDSVRVGQTPSSSVRGSLSKSLGNFTEKLREMEVRCWILQYTLLKEAIAQNGDLFESPLEDRILFLRSVHNALGVRKMCKRSNKQFLKLMKAEFFSLETKEDYESEICQILWDLYGINLSPSGIFLSEHECPPEKLDRSTAIKMIDFVLKLAKRMSIKDLSKSELKSTIEKIQQAIGTTKSSPPLTYNKRILSAYLKSPINPTELFRAVRGVADLPLIPVPTESAVIAQNGWYFLLGHAALTKFRSQKRLNPVPTTDLDEAISFFRQDLEHGTGRWESWYRLAQTYDSKLEEDITWSADKINNNRTELVTWQRNAIHCYAMAVATAIRNAEPTPETRVTLSELYTDFGIRLYSSAREPLSMAAFSLADFTRHYSNEESQRMYQGQPFKEMRLYSVWNLASYLLKRATIDKPKSWMNHYMLSKCLWKMFSCEDSVRGNAKRIHVDDLLDSLLDAIDTLPQRKDSRSDPIFEPHYKLVSIVHKLVDRGTLTPAEGSQTIMATPLARKVQPPEDKAGWKPYILEVLRRLKHADKSNWHHRMVARAAHVTYDDTKDAVSAAAAKNELTQQIFTKTMTIQVWRPEFERPGRHFVYTTRYVYFFVSLLDQLNDRANLDQLLRRVRKKQGDFINHAKLWEDVCLTYAKVIRRAGGISEGHEENVFKPIGWEEFVANTARLENLPQLAPESSVLLELLRDAIELKKLNNNLMKVSLLEDLIADLYSRLYEINMPQVLEQANEENKEKMKVDHLLMASDGAADTPTPPNSAPASEAPAPRGRTKGIARRDIQKRAETIVNRKLTPRAPAAKTSVPAESEPPAASEPAAPSGNQPSKTPFEMVQQSEIAQSIQDFADDESELSEIDDEKLSKLASERKLLFPNLRDRISPDPDSEMSVPASVDGDAADGVGDGDADMGEVEGGGETTVEEGEGEEGEEGDEADLERDENDGDEEGLEEGEGNGEETEDAQDMEDEAEDPEVTEGGPVKENASELEAMET</sequence>
<dbReference type="Gene3D" id="1.25.40.10">
    <property type="entry name" value="Tetratricopeptide repeat domain"/>
    <property type="match status" value="1"/>
</dbReference>
<keyword evidence="8" id="KW-1185">Reference proteome</keyword>
<evidence type="ECO:0000313" key="8">
    <source>
        <dbReference type="Proteomes" id="UP000215289"/>
    </source>
</evidence>
<comment type="similarity">
    <text evidence="3">Belongs to the HIR3 family.</text>
</comment>
<evidence type="ECO:0000256" key="4">
    <source>
        <dbReference type="ARBA" id="ARBA00014848"/>
    </source>
</evidence>
<feature type="compositionally biased region" description="Basic and acidic residues" evidence="6">
    <location>
        <begin position="348"/>
        <end position="358"/>
    </location>
</feature>
<dbReference type="GO" id="GO:0005634">
    <property type="term" value="C:nucleus"/>
    <property type="evidence" value="ECO:0007669"/>
    <property type="project" value="UniProtKB-SubCell"/>
</dbReference>
<evidence type="ECO:0000256" key="1">
    <source>
        <dbReference type="ARBA" id="ARBA00002687"/>
    </source>
</evidence>
<accession>A0A229YKY4</accession>